<keyword evidence="6 10" id="KW-1133">Transmembrane helix</keyword>
<dbReference type="InterPro" id="IPR000644">
    <property type="entry name" value="CBS_dom"/>
</dbReference>
<name>A0A060R773_9BACT</name>
<dbReference type="Proteomes" id="UP000027616">
    <property type="component" value="Chromosome I"/>
</dbReference>
<evidence type="ECO:0000313" key="15">
    <source>
        <dbReference type="Proteomes" id="UP000027616"/>
    </source>
</evidence>
<evidence type="ECO:0000256" key="1">
    <source>
        <dbReference type="ARBA" id="ARBA00004651"/>
    </source>
</evidence>
<dbReference type="InterPro" id="IPR046342">
    <property type="entry name" value="CBS_dom_sf"/>
</dbReference>
<evidence type="ECO:0000259" key="13">
    <source>
        <dbReference type="PROSITE" id="PS51846"/>
    </source>
</evidence>
<evidence type="ECO:0000256" key="9">
    <source>
        <dbReference type="PROSITE-ProRule" id="PRU00703"/>
    </source>
</evidence>
<accession>A0A060R773</accession>
<dbReference type="SUPFAM" id="SSF54631">
    <property type="entry name" value="CBS-domain pair"/>
    <property type="match status" value="1"/>
</dbReference>
<protein>
    <submittedName>
        <fullName evidence="14">Magnesium and cobalt efflux protein CorC</fullName>
    </submittedName>
</protein>
<evidence type="ECO:0000256" key="3">
    <source>
        <dbReference type="ARBA" id="ARBA00022475"/>
    </source>
</evidence>
<evidence type="ECO:0000256" key="4">
    <source>
        <dbReference type="ARBA" id="ARBA00022692"/>
    </source>
</evidence>
<dbReference type="PATRIC" id="fig|1433126.3.peg.876"/>
<dbReference type="NCBIfam" id="TIGR03520">
    <property type="entry name" value="GldE"/>
    <property type="match status" value="1"/>
</dbReference>
<dbReference type="PANTHER" id="PTHR22777">
    <property type="entry name" value="HEMOLYSIN-RELATED"/>
    <property type="match status" value="1"/>
</dbReference>
<evidence type="ECO:0000256" key="10">
    <source>
        <dbReference type="PROSITE-ProRule" id="PRU01193"/>
    </source>
</evidence>
<keyword evidence="7 9" id="KW-0129">CBS domain</keyword>
<dbReference type="CDD" id="cd04590">
    <property type="entry name" value="CBS_pair_CorC_HlyC_assoc"/>
    <property type="match status" value="1"/>
</dbReference>
<dbReference type="AlphaFoldDB" id="A0A060R773"/>
<gene>
    <name evidence="14" type="ORF">BN938_0877</name>
</gene>
<dbReference type="InterPro" id="IPR005170">
    <property type="entry name" value="Transptr-assoc_dom"/>
</dbReference>
<proteinExistence type="inferred from homology"/>
<comment type="subcellular location">
    <subcellularLocation>
        <location evidence="1">Cell membrane</location>
        <topology evidence="1">Multi-pass membrane protein</topology>
    </subcellularLocation>
</comment>
<comment type="similarity">
    <text evidence="2">Belongs to the UPF0053 family.</text>
</comment>
<dbReference type="Gene3D" id="3.30.465.10">
    <property type="match status" value="1"/>
</dbReference>
<dbReference type="EMBL" id="HG934468">
    <property type="protein sequence ID" value="CDN30977.1"/>
    <property type="molecule type" value="Genomic_DNA"/>
</dbReference>
<dbReference type="SUPFAM" id="SSF56176">
    <property type="entry name" value="FAD-binding/transporter-associated domain-like"/>
    <property type="match status" value="1"/>
</dbReference>
<feature type="domain" description="CBS" evidence="12">
    <location>
        <begin position="212"/>
        <end position="271"/>
    </location>
</feature>
<reference evidence="14 15" key="1">
    <citation type="journal article" date="2015" name="Genome Announc.">
        <title>Complete Genome Sequence of the Novel Leech Symbiont Mucinivorans hirudinis M3T.</title>
        <authorList>
            <person name="Nelson M.C."/>
            <person name="Bomar L."/>
            <person name="Graf J."/>
        </authorList>
    </citation>
    <scope>NUCLEOTIDE SEQUENCE [LARGE SCALE GENOMIC DNA]</scope>
    <source>
        <strain evidence="15">M3</strain>
    </source>
</reference>
<dbReference type="GO" id="GO:0050660">
    <property type="term" value="F:flavin adenine dinucleotide binding"/>
    <property type="evidence" value="ECO:0007669"/>
    <property type="project" value="InterPro"/>
</dbReference>
<evidence type="ECO:0000313" key="14">
    <source>
        <dbReference type="EMBL" id="CDN30977.1"/>
    </source>
</evidence>
<dbReference type="KEGG" id="rbc:BN938_0877"/>
<evidence type="ECO:0000256" key="8">
    <source>
        <dbReference type="ARBA" id="ARBA00023136"/>
    </source>
</evidence>
<keyword evidence="5" id="KW-0677">Repeat</keyword>
<dbReference type="InterPro" id="IPR019862">
    <property type="entry name" value="Motility-assoc_prot_GldE"/>
</dbReference>
<dbReference type="HOGENOM" id="CLU_015237_4_1_10"/>
<sequence>MIEFLPFTVHSLPLFISLALLLFMSALISGAETAFFSLNPVQINELHTGESRKTQTVLRLLDNQDSLLSTILILNNLINIGAILVASAIIDITISFADSQFLEFIVKVVLVTFLLLLFGEIMPKIFATYNNVAFAKFMAIPLLGARVVVAPLSFVLIKLGGALTRSLSGNGHNVSIDELQDAIEITKTETPEDKEMLSGIVRFVGTQVVEIMKPRIDVVALEVEDNFVKVKQTVIKSGFSRIPVYKDSFDNIQGILFIKDILKYIERGEDFEWQKLARKPYFVPEHKKINDLLEDFQTLKIHLAVVVDEYGGTLGIVTLEDILEEVVGDIADDSDAVESFYQKVDENNYIFDGKTHIVDFERVLKLDDDFLEKVKGEADTLAGLMLEIKGDFVKVEEWVEFGKMRFTAQEIDNHRIIKILVTLQ</sequence>
<dbReference type="STRING" id="1433126.BN938_0877"/>
<dbReference type="InterPro" id="IPR044751">
    <property type="entry name" value="Ion_transp-like_CBS"/>
</dbReference>
<dbReference type="Pfam" id="PF03471">
    <property type="entry name" value="CorC_HlyC"/>
    <property type="match status" value="1"/>
</dbReference>
<evidence type="ECO:0000256" key="6">
    <source>
        <dbReference type="ARBA" id="ARBA00022989"/>
    </source>
</evidence>
<dbReference type="PROSITE" id="PS51371">
    <property type="entry name" value="CBS"/>
    <property type="match status" value="2"/>
</dbReference>
<dbReference type="Pfam" id="PF01595">
    <property type="entry name" value="CNNM"/>
    <property type="match status" value="1"/>
</dbReference>
<dbReference type="PROSITE" id="PS51846">
    <property type="entry name" value="CNNM"/>
    <property type="match status" value="1"/>
</dbReference>
<keyword evidence="8 10" id="KW-0472">Membrane</keyword>
<evidence type="ECO:0000256" key="5">
    <source>
        <dbReference type="ARBA" id="ARBA00022737"/>
    </source>
</evidence>
<dbReference type="GO" id="GO:0005886">
    <property type="term" value="C:plasma membrane"/>
    <property type="evidence" value="ECO:0007669"/>
    <property type="project" value="UniProtKB-SubCell"/>
</dbReference>
<evidence type="ECO:0000256" key="2">
    <source>
        <dbReference type="ARBA" id="ARBA00006337"/>
    </source>
</evidence>
<dbReference type="InterPro" id="IPR016169">
    <property type="entry name" value="FAD-bd_PCMH_sub2"/>
</dbReference>
<keyword evidence="4 10" id="KW-0812">Transmembrane</keyword>
<evidence type="ECO:0000256" key="11">
    <source>
        <dbReference type="SAM" id="Phobius"/>
    </source>
</evidence>
<feature type="transmembrane region" description="Helical" evidence="11">
    <location>
        <begin position="104"/>
        <end position="122"/>
    </location>
</feature>
<keyword evidence="15" id="KW-1185">Reference proteome</keyword>
<organism evidence="14 15">
    <name type="scientific">Mucinivorans hirudinis</name>
    <dbReference type="NCBI Taxonomy" id="1433126"/>
    <lineage>
        <taxon>Bacteria</taxon>
        <taxon>Pseudomonadati</taxon>
        <taxon>Bacteroidota</taxon>
        <taxon>Bacteroidia</taxon>
        <taxon>Bacteroidales</taxon>
        <taxon>Rikenellaceae</taxon>
        <taxon>Mucinivorans</taxon>
    </lineage>
</organism>
<dbReference type="PANTHER" id="PTHR22777:SF32">
    <property type="entry name" value="UPF0053 INNER MEMBRANE PROTEIN YFJD"/>
    <property type="match status" value="1"/>
</dbReference>
<evidence type="ECO:0000259" key="12">
    <source>
        <dbReference type="PROSITE" id="PS51371"/>
    </source>
</evidence>
<dbReference type="Pfam" id="PF00571">
    <property type="entry name" value="CBS"/>
    <property type="match status" value="2"/>
</dbReference>
<keyword evidence="3" id="KW-1003">Cell membrane</keyword>
<dbReference type="SMART" id="SM00116">
    <property type="entry name" value="CBS"/>
    <property type="match status" value="2"/>
</dbReference>
<dbReference type="Gene3D" id="3.10.580.10">
    <property type="entry name" value="CBS-domain"/>
    <property type="match status" value="1"/>
</dbReference>
<feature type="domain" description="CNNM transmembrane" evidence="13">
    <location>
        <begin position="7"/>
        <end position="196"/>
    </location>
</feature>
<feature type="transmembrane region" description="Helical" evidence="11">
    <location>
        <begin position="134"/>
        <end position="157"/>
    </location>
</feature>
<dbReference type="InterPro" id="IPR002550">
    <property type="entry name" value="CNNM"/>
</dbReference>
<feature type="domain" description="CBS" evidence="12">
    <location>
        <begin position="276"/>
        <end position="334"/>
    </location>
</feature>
<dbReference type="eggNOG" id="COG1253">
    <property type="taxonomic scope" value="Bacteria"/>
</dbReference>
<dbReference type="SMART" id="SM01091">
    <property type="entry name" value="CorC_HlyC"/>
    <property type="match status" value="1"/>
</dbReference>
<dbReference type="InterPro" id="IPR036318">
    <property type="entry name" value="FAD-bd_PCMH-like_sf"/>
</dbReference>
<evidence type="ECO:0000256" key="7">
    <source>
        <dbReference type="ARBA" id="ARBA00023122"/>
    </source>
</evidence>
<feature type="transmembrane region" description="Helical" evidence="11">
    <location>
        <begin position="67"/>
        <end position="92"/>
    </location>
</feature>
<dbReference type="FunFam" id="3.10.580.10:FF:000002">
    <property type="entry name" value="Magnesium/cobalt efflux protein CorC"/>
    <property type="match status" value="1"/>
</dbReference>